<protein>
    <submittedName>
        <fullName evidence="3">TFIIIC_sub6 domain-containing protein</fullName>
    </submittedName>
</protein>
<dbReference type="AlphaFoldDB" id="A0A183FUC5"/>
<dbReference type="OrthoDB" id="5862433at2759"/>
<keyword evidence="2" id="KW-1185">Reference proteome</keyword>
<gene>
    <name evidence="1" type="ORF">HPBE_LOCUS11774</name>
</gene>
<accession>A0A3P8CNZ5</accession>
<dbReference type="EMBL" id="UZAH01027227">
    <property type="protein sequence ID" value="VDO89808.1"/>
    <property type="molecule type" value="Genomic_DNA"/>
</dbReference>
<reference evidence="3" key="2">
    <citation type="submission" date="2019-09" db="UniProtKB">
        <authorList>
            <consortium name="WormBaseParasite"/>
        </authorList>
    </citation>
    <scope>IDENTIFICATION</scope>
</reference>
<reference evidence="1 2" key="1">
    <citation type="submission" date="2018-11" db="EMBL/GenBank/DDBJ databases">
        <authorList>
            <consortium name="Pathogen Informatics"/>
        </authorList>
    </citation>
    <scope>NUCLEOTIDE SEQUENCE [LARGE SCALE GENOMIC DNA]</scope>
</reference>
<accession>A0A183FUC5</accession>
<name>A0A183FUC5_HELPZ</name>
<evidence type="ECO:0000313" key="3">
    <source>
        <dbReference type="WBParaSite" id="HPBE_0001177301-mRNA-1"/>
    </source>
</evidence>
<evidence type="ECO:0000313" key="2">
    <source>
        <dbReference type="Proteomes" id="UP000050761"/>
    </source>
</evidence>
<dbReference type="Proteomes" id="UP000050761">
    <property type="component" value="Unassembled WGS sequence"/>
</dbReference>
<evidence type="ECO:0000313" key="1">
    <source>
        <dbReference type="EMBL" id="VDO89808.1"/>
    </source>
</evidence>
<proteinExistence type="predicted"/>
<sequence length="119" mass="13172">MYSSDLYSQSDIASILPPYEIESNDIIVAGEEVVYNSSKQERHIFDTITKDYTVLGEEGQQSESDGALSGRIDLKVSVLRKVSTDAAMSAASPWFPKKVVIVTKKRRIESMAWAHSSGQ</sequence>
<dbReference type="WBParaSite" id="HPBE_0001177301-mRNA-1">
    <property type="protein sequence ID" value="HPBE_0001177301-mRNA-1"/>
    <property type="gene ID" value="HPBE_0001177301"/>
</dbReference>
<organism evidence="2 3">
    <name type="scientific">Heligmosomoides polygyrus</name>
    <name type="common">Parasitic roundworm</name>
    <dbReference type="NCBI Taxonomy" id="6339"/>
    <lineage>
        <taxon>Eukaryota</taxon>
        <taxon>Metazoa</taxon>
        <taxon>Ecdysozoa</taxon>
        <taxon>Nematoda</taxon>
        <taxon>Chromadorea</taxon>
        <taxon>Rhabditida</taxon>
        <taxon>Rhabditina</taxon>
        <taxon>Rhabditomorpha</taxon>
        <taxon>Strongyloidea</taxon>
        <taxon>Heligmosomidae</taxon>
        <taxon>Heligmosomoides</taxon>
    </lineage>
</organism>